<organism evidence="4 5">
    <name type="scientific">Williamsia limnetica</name>
    <dbReference type="NCBI Taxonomy" id="882452"/>
    <lineage>
        <taxon>Bacteria</taxon>
        <taxon>Bacillati</taxon>
        <taxon>Actinomycetota</taxon>
        <taxon>Actinomycetes</taxon>
        <taxon>Mycobacteriales</taxon>
        <taxon>Nocardiaceae</taxon>
        <taxon>Williamsia</taxon>
    </lineage>
</organism>
<dbReference type="GO" id="GO:0016597">
    <property type="term" value="F:amino acid binding"/>
    <property type="evidence" value="ECO:0007669"/>
    <property type="project" value="TreeGrafter"/>
</dbReference>
<feature type="active site" description="Nucleophile" evidence="3">
    <location>
        <position position="273"/>
    </location>
</feature>
<dbReference type="PANTHER" id="PTHR12737">
    <property type="entry name" value="DIMETHYLARGININE DIMETHYLAMINOHYDROLASE"/>
    <property type="match status" value="1"/>
</dbReference>
<evidence type="ECO:0000313" key="4">
    <source>
        <dbReference type="EMBL" id="PYE14556.1"/>
    </source>
</evidence>
<dbReference type="AlphaFoldDB" id="A0A318RI06"/>
<dbReference type="EMBL" id="QJSP01000012">
    <property type="protein sequence ID" value="PYE14556.1"/>
    <property type="molecule type" value="Genomic_DNA"/>
</dbReference>
<reference evidence="4 5" key="1">
    <citation type="submission" date="2018-06" db="EMBL/GenBank/DDBJ databases">
        <title>Genomic Encyclopedia of Type Strains, Phase IV (KMG-IV): sequencing the most valuable type-strain genomes for metagenomic binning, comparative biology and taxonomic classification.</title>
        <authorList>
            <person name="Goeker M."/>
        </authorList>
    </citation>
    <scope>NUCLEOTIDE SEQUENCE [LARGE SCALE GENOMIC DNA]</scope>
    <source>
        <strain evidence="4 5">DSM 45521</strain>
    </source>
</reference>
<dbReference type="NCBIfam" id="NF045659">
    <property type="entry name" value="DiMArgaseDdahMtb"/>
    <property type="match status" value="1"/>
</dbReference>
<dbReference type="GO" id="GO:0045429">
    <property type="term" value="P:positive regulation of nitric oxide biosynthetic process"/>
    <property type="evidence" value="ECO:0007669"/>
    <property type="project" value="TreeGrafter"/>
</dbReference>
<comment type="similarity">
    <text evidence="1">Belongs to the DDAH family.</text>
</comment>
<dbReference type="RefSeq" id="WP_110471212.1">
    <property type="nucleotide sequence ID" value="NZ_QJSP01000012.1"/>
</dbReference>
<proteinExistence type="inferred from homology"/>
<dbReference type="GO" id="GO:0006525">
    <property type="term" value="P:arginine metabolic process"/>
    <property type="evidence" value="ECO:0007669"/>
    <property type="project" value="TreeGrafter"/>
</dbReference>
<dbReference type="PANTHER" id="PTHR12737:SF9">
    <property type="entry name" value="DIMETHYLARGININASE"/>
    <property type="match status" value="1"/>
</dbReference>
<accession>A0A318RI06</accession>
<keyword evidence="2 4" id="KW-0378">Hydrolase</keyword>
<evidence type="ECO:0000256" key="1">
    <source>
        <dbReference type="ARBA" id="ARBA00008532"/>
    </source>
</evidence>
<feature type="active site" description="Proton donor" evidence="3">
    <location>
        <position position="179"/>
    </location>
</feature>
<dbReference type="Proteomes" id="UP000247591">
    <property type="component" value="Unassembled WGS sequence"/>
</dbReference>
<sequence>MTITDFAPTPMRERISRPRTYAMTTPTHFEVNYSINPWMDPSIEVDNSLALEQWERLRRTYLDLGHTVDLVPAEPGLPDMVYAANGGLVAGGVAIAARFRHAERRAEGPAYAAWLAGAAVGPVHHLDGINEGEGDFLVVGDRILAGSGFRTDPVAHEQVRRLTGMPVISLELVDPRYYHLDTVIAVLDDHTIAYHPAAFSTAAQDTLATLYPDAIVADDADAIVLGLNLVSDGRNVVMTDAAPRLAAAITGAGVSVIEVDLSELLKGGGGIKCCTLELRRTGTPS</sequence>
<evidence type="ECO:0000256" key="3">
    <source>
        <dbReference type="PIRSR" id="PIRSR633199-1"/>
    </source>
</evidence>
<dbReference type="GO" id="GO:0016403">
    <property type="term" value="F:dimethylargininase activity"/>
    <property type="evidence" value="ECO:0007669"/>
    <property type="project" value="TreeGrafter"/>
</dbReference>
<dbReference type="SUPFAM" id="SSF55909">
    <property type="entry name" value="Pentein"/>
    <property type="match status" value="1"/>
</dbReference>
<protein>
    <submittedName>
        <fullName evidence="4">N-dimethylarginine dimethylaminohydrolase</fullName>
    </submittedName>
</protein>
<keyword evidence="5" id="KW-1185">Reference proteome</keyword>
<dbReference type="GO" id="GO:0000052">
    <property type="term" value="P:citrulline metabolic process"/>
    <property type="evidence" value="ECO:0007669"/>
    <property type="project" value="TreeGrafter"/>
</dbReference>
<evidence type="ECO:0000256" key="2">
    <source>
        <dbReference type="ARBA" id="ARBA00022801"/>
    </source>
</evidence>
<gene>
    <name evidence="4" type="ORF">DFR67_11216</name>
</gene>
<evidence type="ECO:0000313" key="5">
    <source>
        <dbReference type="Proteomes" id="UP000247591"/>
    </source>
</evidence>
<dbReference type="OrthoDB" id="9814070at2"/>
<name>A0A318RI06_WILLI</name>
<dbReference type="Gene3D" id="3.75.10.10">
    <property type="entry name" value="L-arginine/glycine Amidinotransferase, Chain A"/>
    <property type="match status" value="1"/>
</dbReference>
<dbReference type="InterPro" id="IPR033199">
    <property type="entry name" value="DDAH-like"/>
</dbReference>
<comment type="caution">
    <text evidence="4">The sequence shown here is derived from an EMBL/GenBank/DDBJ whole genome shotgun (WGS) entry which is preliminary data.</text>
</comment>